<dbReference type="AlphaFoldDB" id="A0A8H4LJU7"/>
<name>A0A8H4LJU7_9HYPO</name>
<evidence type="ECO:0000313" key="2">
    <source>
        <dbReference type="Proteomes" id="UP000554235"/>
    </source>
</evidence>
<evidence type="ECO:0000313" key="1">
    <source>
        <dbReference type="EMBL" id="KAF4470486.1"/>
    </source>
</evidence>
<reference evidence="1 2" key="1">
    <citation type="submission" date="2020-01" db="EMBL/GenBank/DDBJ databases">
        <title>Identification and distribution of gene clusters putatively required for synthesis of sphingolipid metabolism inhibitors in phylogenetically diverse species of the filamentous fungus Fusarium.</title>
        <authorList>
            <person name="Kim H.-S."/>
            <person name="Busman M."/>
            <person name="Brown D.W."/>
            <person name="Divon H."/>
            <person name="Uhlig S."/>
            <person name="Proctor R.H."/>
        </authorList>
    </citation>
    <scope>NUCLEOTIDE SEQUENCE [LARGE SCALE GENOMIC DNA]</scope>
    <source>
        <strain evidence="1 2">NRRL 20459</strain>
    </source>
</reference>
<keyword evidence="2" id="KW-1185">Reference proteome</keyword>
<gene>
    <name evidence="1" type="ORF">FALBO_2612</name>
</gene>
<dbReference type="Proteomes" id="UP000554235">
    <property type="component" value="Unassembled WGS sequence"/>
</dbReference>
<protein>
    <submittedName>
        <fullName evidence="1">Uncharacterized protein</fullName>
    </submittedName>
</protein>
<proteinExistence type="predicted"/>
<accession>A0A8H4LJU7</accession>
<sequence>MTIESPPLKKHEIGCINVRNPVFIELKSNVISPKPQIFRKSQKGTMTCQQNHIHVLADKCGTAFDSILSQIRLRSSKDAAFQEAEIRDKQQQFRNWTYSYGASRTCSSTLSLDYKFRHRDYPRATIQSELGHLLEDLEGLDKMCKSGEGQEGKSFVNRITGILDELDRFLNRLPKELWLEPDDSKDMDMDMEDLDLVIADWRGMDLWMERPFGEQPDIPSAVAVAMDAWTRLLRSVVIRDVIGGWPLEWELRAQQQEFSAWVLHTAADLPASFIRSLDHRCRTRPGRHKELLDWIQNMAEFIYYLAHIWMQEPTVDGADKAIRIMDTFITMFRYIAITTEDMVVQ</sequence>
<dbReference type="EMBL" id="JAADYS010000335">
    <property type="protein sequence ID" value="KAF4470486.1"/>
    <property type="molecule type" value="Genomic_DNA"/>
</dbReference>
<comment type="caution">
    <text evidence="1">The sequence shown here is derived from an EMBL/GenBank/DDBJ whole genome shotgun (WGS) entry which is preliminary data.</text>
</comment>
<dbReference type="OrthoDB" id="4984416at2759"/>
<organism evidence="1 2">
    <name type="scientific">Fusarium albosuccineum</name>
    <dbReference type="NCBI Taxonomy" id="1237068"/>
    <lineage>
        <taxon>Eukaryota</taxon>
        <taxon>Fungi</taxon>
        <taxon>Dikarya</taxon>
        <taxon>Ascomycota</taxon>
        <taxon>Pezizomycotina</taxon>
        <taxon>Sordariomycetes</taxon>
        <taxon>Hypocreomycetidae</taxon>
        <taxon>Hypocreales</taxon>
        <taxon>Nectriaceae</taxon>
        <taxon>Fusarium</taxon>
        <taxon>Fusarium decemcellulare species complex</taxon>
    </lineage>
</organism>